<evidence type="ECO:0000256" key="7">
    <source>
        <dbReference type="SAM" id="MobiDB-lite"/>
    </source>
</evidence>
<dbReference type="InterPro" id="IPR027805">
    <property type="entry name" value="Transposase_HTH_dom"/>
</dbReference>
<dbReference type="GO" id="GO:0003677">
    <property type="term" value="F:DNA binding"/>
    <property type="evidence" value="ECO:0007669"/>
    <property type="project" value="UniProtKB-KW"/>
</dbReference>
<keyword evidence="4" id="KW-0862">Zinc</keyword>
<feature type="coiled-coil region" evidence="6">
    <location>
        <begin position="194"/>
        <end position="221"/>
    </location>
</feature>
<dbReference type="Proteomes" id="UP000000305">
    <property type="component" value="Unassembled WGS sequence"/>
</dbReference>
<dbReference type="Pfam" id="PF13359">
    <property type="entry name" value="DDE_Tnp_4"/>
    <property type="match status" value="1"/>
</dbReference>
<dbReference type="PANTHER" id="PTHR23080:SF143">
    <property type="entry name" value="SI:DKEY-56D12.4"/>
    <property type="match status" value="1"/>
</dbReference>
<feature type="compositionally biased region" description="Polar residues" evidence="7">
    <location>
        <begin position="169"/>
        <end position="194"/>
    </location>
</feature>
<reference evidence="9 10" key="1">
    <citation type="journal article" date="2011" name="Science">
        <title>The ecoresponsive genome of Daphnia pulex.</title>
        <authorList>
            <person name="Colbourne J.K."/>
            <person name="Pfrender M.E."/>
            <person name="Gilbert D."/>
            <person name="Thomas W.K."/>
            <person name="Tucker A."/>
            <person name="Oakley T.H."/>
            <person name="Tokishita S."/>
            <person name="Aerts A."/>
            <person name="Arnold G.J."/>
            <person name="Basu M.K."/>
            <person name="Bauer D.J."/>
            <person name="Caceres C.E."/>
            <person name="Carmel L."/>
            <person name="Casola C."/>
            <person name="Choi J.H."/>
            <person name="Detter J.C."/>
            <person name="Dong Q."/>
            <person name="Dusheyko S."/>
            <person name="Eads B.D."/>
            <person name="Frohlich T."/>
            <person name="Geiler-Samerotte K.A."/>
            <person name="Gerlach D."/>
            <person name="Hatcher P."/>
            <person name="Jogdeo S."/>
            <person name="Krijgsveld J."/>
            <person name="Kriventseva E.V."/>
            <person name="Kultz D."/>
            <person name="Laforsch C."/>
            <person name="Lindquist E."/>
            <person name="Lopez J."/>
            <person name="Manak J.R."/>
            <person name="Muller J."/>
            <person name="Pangilinan J."/>
            <person name="Patwardhan R.P."/>
            <person name="Pitluck S."/>
            <person name="Pritham E.J."/>
            <person name="Rechtsteiner A."/>
            <person name="Rho M."/>
            <person name="Rogozin I.B."/>
            <person name="Sakarya O."/>
            <person name="Salamov A."/>
            <person name="Schaack S."/>
            <person name="Shapiro H."/>
            <person name="Shiga Y."/>
            <person name="Skalitzky C."/>
            <person name="Smith Z."/>
            <person name="Souvorov A."/>
            <person name="Sung W."/>
            <person name="Tang Z."/>
            <person name="Tsuchiya D."/>
            <person name="Tu H."/>
            <person name="Vos H."/>
            <person name="Wang M."/>
            <person name="Wolf Y.I."/>
            <person name="Yamagata H."/>
            <person name="Yamada T."/>
            <person name="Ye Y."/>
            <person name="Shaw J.R."/>
            <person name="Andrews J."/>
            <person name="Crease T.J."/>
            <person name="Tang H."/>
            <person name="Lucas S.M."/>
            <person name="Robertson H.M."/>
            <person name="Bork P."/>
            <person name="Koonin E.V."/>
            <person name="Zdobnov E.M."/>
            <person name="Grigoriev I.V."/>
            <person name="Lynch M."/>
            <person name="Boore J.L."/>
        </authorList>
    </citation>
    <scope>NUCLEOTIDE SEQUENCE [LARGE SCALE GENOMIC DNA]</scope>
</reference>
<keyword evidence="3" id="KW-0863">Zinc-finger</keyword>
<accession>E9GMV0</accession>
<feature type="domain" description="THAP-type" evidence="8">
    <location>
        <begin position="6"/>
        <end position="102"/>
    </location>
</feature>
<dbReference type="InParanoid" id="E9GMV0"/>
<dbReference type="AlphaFoldDB" id="E9GMV0"/>
<evidence type="ECO:0000313" key="9">
    <source>
        <dbReference type="EMBL" id="EFX79226.1"/>
    </source>
</evidence>
<protein>
    <recommendedName>
        <fullName evidence="8">THAP-type domain-containing protein</fullName>
    </recommendedName>
</protein>
<feature type="region of interest" description="Disordered" evidence="7">
    <location>
        <begin position="167"/>
        <end position="194"/>
    </location>
</feature>
<dbReference type="OMA" id="CATASMI"/>
<dbReference type="eggNOG" id="ENOG502RXBE">
    <property type="taxonomic scope" value="Eukaryota"/>
</dbReference>
<dbReference type="EMBL" id="GL732553">
    <property type="protein sequence ID" value="EFX79226.1"/>
    <property type="molecule type" value="Genomic_DNA"/>
</dbReference>
<evidence type="ECO:0000256" key="4">
    <source>
        <dbReference type="ARBA" id="ARBA00022833"/>
    </source>
</evidence>
<keyword evidence="6" id="KW-0175">Coiled coil</keyword>
<evidence type="ECO:0000256" key="6">
    <source>
        <dbReference type="SAM" id="Coils"/>
    </source>
</evidence>
<evidence type="ECO:0000259" key="8">
    <source>
        <dbReference type="SMART" id="SM00980"/>
    </source>
</evidence>
<dbReference type="InterPro" id="IPR027806">
    <property type="entry name" value="HARBI1_dom"/>
</dbReference>
<name>E9GMV0_DAPPU</name>
<dbReference type="GO" id="GO:0008270">
    <property type="term" value="F:zinc ion binding"/>
    <property type="evidence" value="ECO:0007669"/>
    <property type="project" value="UniProtKB-KW"/>
</dbReference>
<dbReference type="PhylomeDB" id="E9GMV0"/>
<comment type="cofactor">
    <cofactor evidence="1">
        <name>a divalent metal cation</name>
        <dbReference type="ChEBI" id="CHEBI:60240"/>
    </cofactor>
</comment>
<organism evidence="9 10">
    <name type="scientific">Daphnia pulex</name>
    <name type="common">Water flea</name>
    <dbReference type="NCBI Taxonomy" id="6669"/>
    <lineage>
        <taxon>Eukaryota</taxon>
        <taxon>Metazoa</taxon>
        <taxon>Ecdysozoa</taxon>
        <taxon>Arthropoda</taxon>
        <taxon>Crustacea</taxon>
        <taxon>Branchiopoda</taxon>
        <taxon>Diplostraca</taxon>
        <taxon>Cladocera</taxon>
        <taxon>Anomopoda</taxon>
        <taxon>Daphniidae</taxon>
        <taxon>Daphnia</taxon>
    </lineage>
</organism>
<gene>
    <name evidence="9" type="ORF">DAPPUDRAFT_319789</name>
</gene>
<proteinExistence type="predicted"/>
<dbReference type="PANTHER" id="PTHR23080">
    <property type="entry name" value="THAP DOMAIN PROTEIN"/>
    <property type="match status" value="1"/>
</dbReference>
<dbReference type="SMART" id="SM00980">
    <property type="entry name" value="THAP"/>
    <property type="match status" value="1"/>
</dbReference>
<dbReference type="InterPro" id="IPR006612">
    <property type="entry name" value="THAP_Znf"/>
</dbReference>
<dbReference type="SUPFAM" id="SSF57716">
    <property type="entry name" value="Glucocorticoid receptor-like (DNA-binding domain)"/>
    <property type="match status" value="1"/>
</dbReference>
<evidence type="ECO:0000256" key="1">
    <source>
        <dbReference type="ARBA" id="ARBA00001968"/>
    </source>
</evidence>
<evidence type="ECO:0000313" key="10">
    <source>
        <dbReference type="Proteomes" id="UP000000305"/>
    </source>
</evidence>
<dbReference type="Pfam" id="PF05485">
    <property type="entry name" value="THAP"/>
    <property type="match status" value="1"/>
</dbReference>
<dbReference type="OrthoDB" id="6375458at2759"/>
<keyword evidence="2" id="KW-0479">Metal-binding</keyword>
<evidence type="ECO:0000256" key="3">
    <source>
        <dbReference type="ARBA" id="ARBA00022771"/>
    </source>
</evidence>
<evidence type="ECO:0000256" key="5">
    <source>
        <dbReference type="ARBA" id="ARBA00023125"/>
    </source>
</evidence>
<dbReference type="KEGG" id="dpx:DAPPUDRAFT_319789"/>
<dbReference type="STRING" id="6669.E9GMV0"/>
<evidence type="ECO:0000256" key="2">
    <source>
        <dbReference type="ARBA" id="ARBA00022723"/>
    </source>
</evidence>
<keyword evidence="10" id="KW-1185">Reference proteome</keyword>
<keyword evidence="5" id="KW-0238">DNA-binding</keyword>
<dbReference type="Pfam" id="PF13613">
    <property type="entry name" value="HTH_Tnp_4"/>
    <property type="match status" value="1"/>
</dbReference>
<sequence length="531" mass="61261">MSKFYQKCVVNGCPNNAIGDKSVGVVRFFGVPFSTDKRNPSDSIIIQQRRELWLARLNFSDANIKTKYFVCNRHFVCGKPSYYLHKNHPDWAPSLLLNKARDSTRLQRRVLYSYSREAMVMNNLANYTQHNKEDNINITIHSPHPFEVNENLNSSEVLLTEELLDSPMDLSTSKPSHSLVNEEPSSSEHSPQLVSDLQKEIEKLTAQLEKMNADYISLKKEFAMYLERPITSNFFNKCRKSDKWMRVYTSLSTAKSFEILFKAIQCGIPEHNHCKLCKRQQLFLTLVKLSHNPTDIDLAFRFDISESTVSRYFHSWIDCIYYKLKTHVIIWPRLSQLHVAMPMCFRRHYPNTVSIMDCFETQIQIPHDRNDQAATYSTYKSRNTVKYLISATPNGTINFISKGYAGRKSDQFIVRHSGYIENLKPGDEVLADKGFEVAEEIGLRGAKLTTPAFKRAAQLTQLETEISRQVSNVRIHIEREIGCMRMKFDIMRGPVIMSNLNTFQDNVCFDDKIVAVCCILSNLNPSIIPFE</sequence>
<dbReference type="HOGENOM" id="CLU_025643_1_2_1"/>